<protein>
    <recommendedName>
        <fullName evidence="2">Prokaryotic-type class I peptide chain release factors domain-containing protein</fullName>
    </recommendedName>
</protein>
<proteinExistence type="inferred from homology"/>
<comment type="similarity">
    <text evidence="1">Belongs to the prokaryotic/mitochondrial release factor family.</text>
</comment>
<sequence>MLKNISIGPNDVEMRAIRSRGKGGQNVNKVNTGIHLRFNIKTANLTDEDKDKLFQLKDTRLSKAGVIIIKADKFRTQEKNRLDALKRLKLLLENSLKVTKIRKHRGISKAVIAKRIEQKTQRSKIKKTRKKVRF</sequence>
<dbReference type="GO" id="GO:0004045">
    <property type="term" value="F:peptidyl-tRNA hydrolase activity"/>
    <property type="evidence" value="ECO:0007669"/>
    <property type="project" value="TreeGrafter"/>
</dbReference>
<dbReference type="Gene3D" id="3.30.160.20">
    <property type="match status" value="1"/>
</dbReference>
<gene>
    <name evidence="3" type="ORF">MNB_SUP05-SYMBIONT-5-151</name>
</gene>
<evidence type="ECO:0000256" key="1">
    <source>
        <dbReference type="ARBA" id="ARBA00010835"/>
    </source>
</evidence>
<dbReference type="PANTHER" id="PTHR47814:SF1">
    <property type="entry name" value="PEPTIDYL-TRNA HYDROLASE ARFB"/>
    <property type="match status" value="1"/>
</dbReference>
<accession>A0A1W1E1E0</accession>
<evidence type="ECO:0000259" key="2">
    <source>
        <dbReference type="PROSITE" id="PS00745"/>
    </source>
</evidence>
<dbReference type="GO" id="GO:0072344">
    <property type="term" value="P:rescue of stalled ribosome"/>
    <property type="evidence" value="ECO:0007669"/>
    <property type="project" value="TreeGrafter"/>
</dbReference>
<dbReference type="GO" id="GO:0003747">
    <property type="term" value="F:translation release factor activity"/>
    <property type="evidence" value="ECO:0007669"/>
    <property type="project" value="InterPro"/>
</dbReference>
<dbReference type="InterPro" id="IPR000352">
    <property type="entry name" value="Pep_chain_release_fac_I"/>
</dbReference>
<dbReference type="GO" id="GO:0043022">
    <property type="term" value="F:ribosome binding"/>
    <property type="evidence" value="ECO:0007669"/>
    <property type="project" value="TreeGrafter"/>
</dbReference>
<dbReference type="NCBIfam" id="NF006718">
    <property type="entry name" value="PRK09256.1"/>
    <property type="match status" value="1"/>
</dbReference>
<dbReference type="EMBL" id="FPHZ01000067">
    <property type="protein sequence ID" value="SFV87688.1"/>
    <property type="molecule type" value="Genomic_DNA"/>
</dbReference>
<dbReference type="SUPFAM" id="SSF75620">
    <property type="entry name" value="Release factor"/>
    <property type="match status" value="1"/>
</dbReference>
<name>A0A1W1E1E0_9ZZZZ</name>
<evidence type="ECO:0000313" key="3">
    <source>
        <dbReference type="EMBL" id="SFV87688.1"/>
    </source>
</evidence>
<dbReference type="AlphaFoldDB" id="A0A1W1E1E0"/>
<reference evidence="3" key="1">
    <citation type="submission" date="2016-10" db="EMBL/GenBank/DDBJ databases">
        <authorList>
            <person name="de Groot N.N."/>
        </authorList>
    </citation>
    <scope>NUCLEOTIDE SEQUENCE</scope>
</reference>
<dbReference type="PROSITE" id="PS00745">
    <property type="entry name" value="RF_PROK_I"/>
    <property type="match status" value="1"/>
</dbReference>
<feature type="domain" description="Prokaryotic-type class I peptide chain release factors" evidence="2">
    <location>
        <begin position="18"/>
        <end position="34"/>
    </location>
</feature>
<dbReference type="InterPro" id="IPR045853">
    <property type="entry name" value="Pep_chain_release_fac_I_sf"/>
</dbReference>
<dbReference type="PANTHER" id="PTHR47814">
    <property type="entry name" value="PEPTIDYL-TRNA HYDROLASE ARFB"/>
    <property type="match status" value="1"/>
</dbReference>
<organism evidence="3">
    <name type="scientific">hydrothermal vent metagenome</name>
    <dbReference type="NCBI Taxonomy" id="652676"/>
    <lineage>
        <taxon>unclassified sequences</taxon>
        <taxon>metagenomes</taxon>
        <taxon>ecological metagenomes</taxon>
    </lineage>
</organism>
<dbReference type="Pfam" id="PF00472">
    <property type="entry name" value="RF-1"/>
    <property type="match status" value="1"/>
</dbReference>